<evidence type="ECO:0000313" key="1">
    <source>
        <dbReference type="EMBL" id="KAJ8986140.1"/>
    </source>
</evidence>
<feature type="non-terminal residue" evidence="1">
    <location>
        <position position="134"/>
    </location>
</feature>
<reference evidence="1" key="1">
    <citation type="journal article" date="2023" name="Insect Mol. Biol.">
        <title>Genome sequencing provides insights into the evolution of gene families encoding plant cell wall-degrading enzymes in longhorned beetles.</title>
        <authorList>
            <person name="Shin N.R."/>
            <person name="Okamura Y."/>
            <person name="Kirsch R."/>
            <person name="Pauchet Y."/>
        </authorList>
    </citation>
    <scope>NUCLEOTIDE SEQUENCE</scope>
    <source>
        <strain evidence="1">MMC_N1</strain>
    </source>
</reference>
<evidence type="ECO:0000313" key="2">
    <source>
        <dbReference type="Proteomes" id="UP001162164"/>
    </source>
</evidence>
<accession>A0ABQ9K6C4</accession>
<keyword evidence="2" id="KW-1185">Reference proteome</keyword>
<comment type="caution">
    <text evidence="1">The sequence shown here is derived from an EMBL/GenBank/DDBJ whole genome shotgun (WGS) entry which is preliminary data.</text>
</comment>
<dbReference type="Proteomes" id="UP001162164">
    <property type="component" value="Unassembled WGS sequence"/>
</dbReference>
<gene>
    <name evidence="1" type="ORF">NQ317_005612</name>
</gene>
<organism evidence="1 2">
    <name type="scientific">Molorchus minor</name>
    <dbReference type="NCBI Taxonomy" id="1323400"/>
    <lineage>
        <taxon>Eukaryota</taxon>
        <taxon>Metazoa</taxon>
        <taxon>Ecdysozoa</taxon>
        <taxon>Arthropoda</taxon>
        <taxon>Hexapoda</taxon>
        <taxon>Insecta</taxon>
        <taxon>Pterygota</taxon>
        <taxon>Neoptera</taxon>
        <taxon>Endopterygota</taxon>
        <taxon>Coleoptera</taxon>
        <taxon>Polyphaga</taxon>
        <taxon>Cucujiformia</taxon>
        <taxon>Chrysomeloidea</taxon>
        <taxon>Cerambycidae</taxon>
        <taxon>Lamiinae</taxon>
        <taxon>Monochamini</taxon>
        <taxon>Molorchus</taxon>
    </lineage>
</organism>
<sequence length="134" mass="14574">MEEVVFSRQSVFNTVYSVRCLSCLEGQGKLSRSCPNNISINSHKKHGRWNEKMAETGQEEVRPLPILVPPASSDHTSLSTPITSFQAGITFVALSVSHPEADHVVSVVGLGLYPASLSRPLARRTSCRLAAEVL</sequence>
<name>A0ABQ9K6C4_9CUCU</name>
<dbReference type="EMBL" id="JAPWTJ010000002">
    <property type="protein sequence ID" value="KAJ8986140.1"/>
    <property type="molecule type" value="Genomic_DNA"/>
</dbReference>
<proteinExistence type="predicted"/>
<protein>
    <submittedName>
        <fullName evidence="1">Uncharacterized protein</fullName>
    </submittedName>
</protein>